<reference evidence="1 2" key="1">
    <citation type="journal article" date="2021" name="ISME Commun">
        <title>Automated analysis of genomic sequences facilitates high-throughput and comprehensive description of bacteria.</title>
        <authorList>
            <person name="Hitch T.C.A."/>
        </authorList>
    </citation>
    <scope>NUCLEOTIDE SEQUENCE [LARGE SCALE GENOMIC DNA]</scope>
    <source>
        <strain evidence="1 2">Sanger_02</strain>
    </source>
</reference>
<sequence>MLDFNTACEMAKKNLVKQEYKNGIDGIYDLGDKWLFFGRMFDIGVPDYGNTPITIDKDTGEIADYPLSDVDNFDRYYVAEEIRIPKEFEIVD</sequence>
<protein>
    <submittedName>
        <fullName evidence="1">Uncharacterized protein</fullName>
    </submittedName>
</protein>
<accession>A0ABT2S7Y1</accession>
<evidence type="ECO:0000313" key="2">
    <source>
        <dbReference type="Proteomes" id="UP001207605"/>
    </source>
</evidence>
<proteinExistence type="predicted"/>
<dbReference type="Proteomes" id="UP001207605">
    <property type="component" value="Unassembled WGS sequence"/>
</dbReference>
<comment type="caution">
    <text evidence="1">The sequence shown here is derived from an EMBL/GenBank/DDBJ whole genome shotgun (WGS) entry which is preliminary data.</text>
</comment>
<keyword evidence="2" id="KW-1185">Reference proteome</keyword>
<evidence type="ECO:0000313" key="1">
    <source>
        <dbReference type="EMBL" id="MCU6700628.1"/>
    </source>
</evidence>
<dbReference type="EMBL" id="JAOQJV010000015">
    <property type="protein sequence ID" value="MCU6700628.1"/>
    <property type="molecule type" value="Genomic_DNA"/>
</dbReference>
<organism evidence="1 2">
    <name type="scientific">Dorea ammoniilytica</name>
    <dbReference type="NCBI Taxonomy" id="2981788"/>
    <lineage>
        <taxon>Bacteria</taxon>
        <taxon>Bacillati</taxon>
        <taxon>Bacillota</taxon>
        <taxon>Clostridia</taxon>
        <taxon>Lachnospirales</taxon>
        <taxon>Lachnospiraceae</taxon>
        <taxon>Dorea</taxon>
    </lineage>
</organism>
<dbReference type="RefSeq" id="WP_262581976.1">
    <property type="nucleotide sequence ID" value="NZ_JAOQJV010000015.1"/>
</dbReference>
<gene>
    <name evidence="1" type="ORF">OCV65_10350</name>
</gene>
<name>A0ABT2S7Y1_9FIRM</name>